<dbReference type="EMBL" id="BMAW01075857">
    <property type="protein sequence ID" value="GFT98817.1"/>
    <property type="molecule type" value="Genomic_DNA"/>
</dbReference>
<name>A0A8X6UAS3_NEPPI</name>
<evidence type="ECO:0000313" key="2">
    <source>
        <dbReference type="Proteomes" id="UP000887013"/>
    </source>
</evidence>
<evidence type="ECO:0000313" key="1">
    <source>
        <dbReference type="EMBL" id="GFT98817.1"/>
    </source>
</evidence>
<comment type="caution">
    <text evidence="1">The sequence shown here is derived from an EMBL/GenBank/DDBJ whole genome shotgun (WGS) entry which is preliminary data.</text>
</comment>
<keyword evidence="2" id="KW-1185">Reference proteome</keyword>
<protein>
    <submittedName>
        <fullName evidence="1">Uncharacterized protein</fullName>
    </submittedName>
</protein>
<dbReference type="Proteomes" id="UP000887013">
    <property type="component" value="Unassembled WGS sequence"/>
</dbReference>
<proteinExistence type="predicted"/>
<accession>A0A8X6UAS3</accession>
<organism evidence="1 2">
    <name type="scientific">Nephila pilipes</name>
    <name type="common">Giant wood spider</name>
    <name type="synonym">Nephila maculata</name>
    <dbReference type="NCBI Taxonomy" id="299642"/>
    <lineage>
        <taxon>Eukaryota</taxon>
        <taxon>Metazoa</taxon>
        <taxon>Ecdysozoa</taxon>
        <taxon>Arthropoda</taxon>
        <taxon>Chelicerata</taxon>
        <taxon>Arachnida</taxon>
        <taxon>Araneae</taxon>
        <taxon>Araneomorphae</taxon>
        <taxon>Entelegynae</taxon>
        <taxon>Araneoidea</taxon>
        <taxon>Nephilidae</taxon>
        <taxon>Nephila</taxon>
    </lineage>
</organism>
<sequence>MKKYPRSPSPPPFSNYLQCSFEQEKNIRRVKVFLFRAARSSKAMLFFRLFPGLLSWKKDSPFHNEGFPFFLQKEMNEELESQSFQKRKRDQKKKNR</sequence>
<reference evidence="1" key="1">
    <citation type="submission" date="2020-08" db="EMBL/GenBank/DDBJ databases">
        <title>Multicomponent nature underlies the extraordinary mechanical properties of spider dragline silk.</title>
        <authorList>
            <person name="Kono N."/>
            <person name="Nakamura H."/>
            <person name="Mori M."/>
            <person name="Yoshida Y."/>
            <person name="Ohtoshi R."/>
            <person name="Malay A.D."/>
            <person name="Moran D.A.P."/>
            <person name="Tomita M."/>
            <person name="Numata K."/>
            <person name="Arakawa K."/>
        </authorList>
    </citation>
    <scope>NUCLEOTIDE SEQUENCE</scope>
</reference>
<dbReference type="AlphaFoldDB" id="A0A8X6UAS3"/>
<gene>
    <name evidence="1" type="ORF">NPIL_464821</name>
</gene>